<dbReference type="Pfam" id="PF02080">
    <property type="entry name" value="TrkA_C"/>
    <property type="match status" value="2"/>
</dbReference>
<dbReference type="GO" id="GO:0015079">
    <property type="term" value="F:potassium ion transmembrane transporter activity"/>
    <property type="evidence" value="ECO:0007669"/>
    <property type="project" value="InterPro"/>
</dbReference>
<keyword evidence="5" id="KW-0520">NAD</keyword>
<protein>
    <recommendedName>
        <fullName evidence="1">Trk system potassium uptake protein TrkA</fullName>
    </recommendedName>
</protein>
<dbReference type="InterPro" id="IPR036291">
    <property type="entry name" value="NAD(P)-bd_dom_sf"/>
</dbReference>
<dbReference type="InterPro" id="IPR006037">
    <property type="entry name" value="RCK_C"/>
</dbReference>
<dbReference type="PROSITE" id="PS51202">
    <property type="entry name" value="RCK_C"/>
    <property type="match status" value="2"/>
</dbReference>
<dbReference type="EMBL" id="JADIMC010000062">
    <property type="protein sequence ID" value="MBO8476392.1"/>
    <property type="molecule type" value="Genomic_DNA"/>
</dbReference>
<dbReference type="AlphaFoldDB" id="A0A9D9IPL4"/>
<feature type="domain" description="RCK N-terminal" evidence="7">
    <location>
        <begin position="228"/>
        <end position="346"/>
    </location>
</feature>
<name>A0A9D9IPL4_9BACT</name>
<feature type="domain" description="RCK C-terminal" evidence="8">
    <location>
        <begin position="141"/>
        <end position="223"/>
    </location>
</feature>
<evidence type="ECO:0000256" key="6">
    <source>
        <dbReference type="ARBA" id="ARBA00023065"/>
    </source>
</evidence>
<evidence type="ECO:0000259" key="8">
    <source>
        <dbReference type="PROSITE" id="PS51202"/>
    </source>
</evidence>
<evidence type="ECO:0000256" key="4">
    <source>
        <dbReference type="ARBA" id="ARBA00022958"/>
    </source>
</evidence>
<dbReference type="SUPFAM" id="SSF51735">
    <property type="entry name" value="NAD(P)-binding Rossmann-fold domains"/>
    <property type="match status" value="2"/>
</dbReference>
<proteinExistence type="predicted"/>
<keyword evidence="4" id="KW-0630">Potassium</keyword>
<accession>A0A9D9IPL4</accession>
<evidence type="ECO:0000313" key="9">
    <source>
        <dbReference type="EMBL" id="MBO8476392.1"/>
    </source>
</evidence>
<dbReference type="Pfam" id="PF02254">
    <property type="entry name" value="TrkA_N"/>
    <property type="match status" value="2"/>
</dbReference>
<dbReference type="PRINTS" id="PR00335">
    <property type="entry name" value="KUPTAKETRKA"/>
</dbReference>
<gene>
    <name evidence="9" type="primary">trkA</name>
    <name evidence="9" type="ORF">IAB88_05305</name>
</gene>
<dbReference type="PANTHER" id="PTHR43833">
    <property type="entry name" value="POTASSIUM CHANNEL PROTEIN 2-RELATED-RELATED"/>
    <property type="match status" value="1"/>
</dbReference>
<dbReference type="NCBIfam" id="NF007031">
    <property type="entry name" value="PRK09496.1-2"/>
    <property type="match status" value="1"/>
</dbReference>
<reference evidence="9" key="1">
    <citation type="submission" date="2020-10" db="EMBL/GenBank/DDBJ databases">
        <authorList>
            <person name="Gilroy R."/>
        </authorList>
    </citation>
    <scope>NUCLEOTIDE SEQUENCE</scope>
    <source>
        <strain evidence="9">6919</strain>
    </source>
</reference>
<evidence type="ECO:0000256" key="5">
    <source>
        <dbReference type="ARBA" id="ARBA00023027"/>
    </source>
</evidence>
<feature type="domain" description="RCK C-terminal" evidence="8">
    <location>
        <begin position="365"/>
        <end position="445"/>
    </location>
</feature>
<sequence>MKIIIAGAGEVGTHLAKLLSAEGQDVILIDPEESKLQAIDSNYNLMTMTGRTTAFKVLKEAQTSKADLYIAVTPFETRNIVSCSMAKNLGARKTVARIDNYEFMKPEYKPYFKSLGVDDLIYPEYFASTEIISAIRHSWVRNWFELYNGELLLTGVKLRENAKLINIQLKDLAQSGHPFHVSAIRRRHETIIPRGNDHLEAGDIVYFTTLKGNINKIIDACGKHPVNIRKILIMGGSRIAVRLADMLDNSYDIKIIETDKEKCLKLVNQLPSNCSVVNGDARDLELLKEEGIANYDTFIALTDSSETNILACLTAKESGVPKTIAEVENIQFIAAAENLNIGTVINKKLLASSTIFQILLDFDSSNAKCLALADAEVAELVVKEGSKITKASVKDLKLSQDMTIGGLIRNGKGMLVDGHTQIMPGDHVLVFCLSGAIHKIEKMFN</sequence>
<dbReference type="Proteomes" id="UP000823598">
    <property type="component" value="Unassembled WGS sequence"/>
</dbReference>
<dbReference type="InterPro" id="IPR050721">
    <property type="entry name" value="Trk_Ktr_HKT_K-transport"/>
</dbReference>
<dbReference type="PANTHER" id="PTHR43833:SF5">
    <property type="entry name" value="TRK SYSTEM POTASSIUM UPTAKE PROTEIN TRKA"/>
    <property type="match status" value="1"/>
</dbReference>
<dbReference type="NCBIfam" id="NF007038">
    <property type="entry name" value="PRK09496.2-6"/>
    <property type="match status" value="1"/>
</dbReference>
<dbReference type="Gene3D" id="3.30.70.1450">
    <property type="entry name" value="Regulator of K+ conductance, C-terminal domain"/>
    <property type="match status" value="2"/>
</dbReference>
<dbReference type="GO" id="GO:0005886">
    <property type="term" value="C:plasma membrane"/>
    <property type="evidence" value="ECO:0007669"/>
    <property type="project" value="InterPro"/>
</dbReference>
<dbReference type="InterPro" id="IPR006036">
    <property type="entry name" value="K_uptake_TrkA"/>
</dbReference>
<evidence type="ECO:0000313" key="10">
    <source>
        <dbReference type="Proteomes" id="UP000823598"/>
    </source>
</evidence>
<keyword evidence="6" id="KW-0406">Ion transport</keyword>
<feature type="domain" description="RCK N-terminal" evidence="7">
    <location>
        <begin position="1"/>
        <end position="121"/>
    </location>
</feature>
<dbReference type="Gene3D" id="3.40.50.720">
    <property type="entry name" value="NAD(P)-binding Rossmann-like Domain"/>
    <property type="match status" value="2"/>
</dbReference>
<dbReference type="PROSITE" id="PS51201">
    <property type="entry name" value="RCK_N"/>
    <property type="match status" value="2"/>
</dbReference>
<reference evidence="9" key="2">
    <citation type="journal article" date="2021" name="PeerJ">
        <title>Extensive microbial diversity within the chicken gut microbiome revealed by metagenomics and culture.</title>
        <authorList>
            <person name="Gilroy R."/>
            <person name="Ravi A."/>
            <person name="Getino M."/>
            <person name="Pursley I."/>
            <person name="Horton D.L."/>
            <person name="Alikhan N.F."/>
            <person name="Baker D."/>
            <person name="Gharbi K."/>
            <person name="Hall N."/>
            <person name="Watson M."/>
            <person name="Adriaenssens E.M."/>
            <person name="Foster-Nyarko E."/>
            <person name="Jarju S."/>
            <person name="Secka A."/>
            <person name="Antonio M."/>
            <person name="Oren A."/>
            <person name="Chaudhuri R.R."/>
            <person name="La Ragione R."/>
            <person name="Hildebrand F."/>
            <person name="Pallen M.J."/>
        </authorList>
    </citation>
    <scope>NUCLEOTIDE SEQUENCE</scope>
    <source>
        <strain evidence="9">6919</strain>
    </source>
</reference>
<dbReference type="InterPro" id="IPR003148">
    <property type="entry name" value="RCK_N"/>
</dbReference>
<evidence type="ECO:0000256" key="3">
    <source>
        <dbReference type="ARBA" id="ARBA00022538"/>
    </source>
</evidence>
<dbReference type="InterPro" id="IPR036721">
    <property type="entry name" value="RCK_C_sf"/>
</dbReference>
<organism evidence="9 10">
    <name type="scientific">Candidatus Limisoma faecipullorum</name>
    <dbReference type="NCBI Taxonomy" id="2840854"/>
    <lineage>
        <taxon>Bacteria</taxon>
        <taxon>Pseudomonadati</taxon>
        <taxon>Bacteroidota</taxon>
        <taxon>Bacteroidia</taxon>
        <taxon>Bacteroidales</taxon>
        <taxon>Candidatus Limisoma</taxon>
    </lineage>
</organism>
<comment type="caution">
    <text evidence="9">The sequence shown here is derived from an EMBL/GenBank/DDBJ whole genome shotgun (WGS) entry which is preliminary data.</text>
</comment>
<dbReference type="NCBIfam" id="NF007039">
    <property type="entry name" value="PRK09496.3-2"/>
    <property type="match status" value="1"/>
</dbReference>
<evidence type="ECO:0000256" key="1">
    <source>
        <dbReference type="ARBA" id="ARBA00017378"/>
    </source>
</evidence>
<keyword evidence="3" id="KW-0633">Potassium transport</keyword>
<dbReference type="SUPFAM" id="SSF116726">
    <property type="entry name" value="TrkA C-terminal domain-like"/>
    <property type="match status" value="2"/>
</dbReference>
<evidence type="ECO:0000259" key="7">
    <source>
        <dbReference type="PROSITE" id="PS51201"/>
    </source>
</evidence>
<evidence type="ECO:0000256" key="2">
    <source>
        <dbReference type="ARBA" id="ARBA00022448"/>
    </source>
</evidence>
<keyword evidence="2" id="KW-0813">Transport</keyword>